<dbReference type="SFLD" id="SFLDG01129">
    <property type="entry name" value="C1.5:_HAD__Beta-PGM__Phosphata"/>
    <property type="match status" value="1"/>
</dbReference>
<accession>A0A927CFR5</accession>
<evidence type="ECO:0000313" key="4">
    <source>
        <dbReference type="EMBL" id="MBD2866634.1"/>
    </source>
</evidence>
<keyword evidence="5" id="KW-1185">Reference proteome</keyword>
<sequence>MDNEEPLRNLCRASMWRGESRLLPKALLVDMDDTILAYEQGVDLDGCWVSVCGKYLNGESGPSVETVVDAIKKQAHWYWSDAERHRVGRLDLTMARTEIIGCALEQLGIRDRPLAGLIASDYGVERDEKVSVFPGAIDTIHYIQSLGIPLVLLTNGAAAPQRSKIDRFGLAPLFDHILIEGEFGSGKPDSRVYEHALKLLGAEPEEAWMIGDNYQWEVVAPQKLGIKSVWINHKGKDPLSMHEIQPFRTIRAFSELVSVMEEMRGRGQSVGDRMD</sequence>
<dbReference type="SFLD" id="SFLDS00003">
    <property type="entry name" value="Haloacid_Dehalogenase"/>
    <property type="match status" value="1"/>
</dbReference>
<dbReference type="PANTHER" id="PTHR46470">
    <property type="entry name" value="N-ACYLNEURAMINATE-9-PHOSPHATASE"/>
    <property type="match status" value="1"/>
</dbReference>
<comment type="cofactor">
    <cofactor evidence="1">
        <name>Mg(2+)</name>
        <dbReference type="ChEBI" id="CHEBI:18420"/>
    </cofactor>
</comment>
<dbReference type="InterPro" id="IPR023214">
    <property type="entry name" value="HAD_sf"/>
</dbReference>
<evidence type="ECO:0000256" key="2">
    <source>
        <dbReference type="ARBA" id="ARBA00022801"/>
    </source>
</evidence>
<evidence type="ECO:0000256" key="1">
    <source>
        <dbReference type="ARBA" id="ARBA00001946"/>
    </source>
</evidence>
<dbReference type="PRINTS" id="PR00413">
    <property type="entry name" value="HADHALOGNASE"/>
</dbReference>
<reference evidence="4" key="1">
    <citation type="submission" date="2020-09" db="EMBL/GenBank/DDBJ databases">
        <title>A novel bacterium of genus Paenibacillus, isolated from South China Sea.</title>
        <authorList>
            <person name="Huang H."/>
            <person name="Mo K."/>
            <person name="Hu Y."/>
        </authorList>
    </citation>
    <scope>NUCLEOTIDE SEQUENCE</scope>
    <source>
        <strain evidence="4">IB182363</strain>
    </source>
</reference>
<proteinExistence type="predicted"/>
<dbReference type="EMBL" id="JACXJA010000064">
    <property type="protein sequence ID" value="MBD2866634.1"/>
    <property type="molecule type" value="Genomic_DNA"/>
</dbReference>
<comment type="caution">
    <text evidence="4">The sequence shown here is derived from an EMBL/GenBank/DDBJ whole genome shotgun (WGS) entry which is preliminary data.</text>
</comment>
<protein>
    <submittedName>
        <fullName evidence="4">HAD family hydrolase</fullName>
    </submittedName>
</protein>
<dbReference type="NCBIfam" id="TIGR01509">
    <property type="entry name" value="HAD-SF-IA-v3"/>
    <property type="match status" value="1"/>
</dbReference>
<dbReference type="InterPro" id="IPR036412">
    <property type="entry name" value="HAD-like_sf"/>
</dbReference>
<dbReference type="RefSeq" id="WP_190932249.1">
    <property type="nucleotide sequence ID" value="NZ_JACXJA010000064.1"/>
</dbReference>
<evidence type="ECO:0000313" key="5">
    <source>
        <dbReference type="Proteomes" id="UP000639396"/>
    </source>
</evidence>
<dbReference type="Gene3D" id="1.20.120.710">
    <property type="entry name" value="Haloacid dehalogenase hydrolase-like domain"/>
    <property type="match status" value="1"/>
</dbReference>
<dbReference type="AlphaFoldDB" id="A0A927CFR5"/>
<dbReference type="InterPro" id="IPR006439">
    <property type="entry name" value="HAD-SF_hydro_IA"/>
</dbReference>
<dbReference type="InterPro" id="IPR051400">
    <property type="entry name" value="HAD-like_hydrolase"/>
</dbReference>
<gene>
    <name evidence="4" type="ORF">IDH45_32170</name>
</gene>
<dbReference type="NCBIfam" id="TIGR01549">
    <property type="entry name" value="HAD-SF-IA-v1"/>
    <property type="match status" value="1"/>
</dbReference>
<dbReference type="GO" id="GO:0009231">
    <property type="term" value="P:riboflavin biosynthetic process"/>
    <property type="evidence" value="ECO:0007669"/>
    <property type="project" value="TreeGrafter"/>
</dbReference>
<organism evidence="4 5">
    <name type="scientific">Paenibacillus oceani</name>
    <dbReference type="NCBI Taxonomy" id="2772510"/>
    <lineage>
        <taxon>Bacteria</taxon>
        <taxon>Bacillati</taxon>
        <taxon>Bacillota</taxon>
        <taxon>Bacilli</taxon>
        <taxon>Bacillales</taxon>
        <taxon>Paenibacillaceae</taxon>
        <taxon>Paenibacillus</taxon>
    </lineage>
</organism>
<dbReference type="Gene3D" id="3.40.50.1000">
    <property type="entry name" value="HAD superfamily/HAD-like"/>
    <property type="match status" value="1"/>
</dbReference>
<evidence type="ECO:0000256" key="3">
    <source>
        <dbReference type="ARBA" id="ARBA00022842"/>
    </source>
</evidence>
<name>A0A927CFR5_9BACL</name>
<keyword evidence="2 4" id="KW-0378">Hydrolase</keyword>
<keyword evidence="3" id="KW-0460">Magnesium</keyword>
<dbReference type="PANTHER" id="PTHR46470:SF4">
    <property type="entry name" value="5-AMINO-6-(5-PHOSPHO-D-RIBITYLAMINO)URACIL PHOSPHATASE YIGB"/>
    <property type="match status" value="1"/>
</dbReference>
<dbReference type="Pfam" id="PF00702">
    <property type="entry name" value="Hydrolase"/>
    <property type="match status" value="1"/>
</dbReference>
<dbReference type="SUPFAM" id="SSF56784">
    <property type="entry name" value="HAD-like"/>
    <property type="match status" value="1"/>
</dbReference>
<dbReference type="GO" id="GO:0016787">
    <property type="term" value="F:hydrolase activity"/>
    <property type="evidence" value="ECO:0007669"/>
    <property type="project" value="UniProtKB-KW"/>
</dbReference>
<dbReference type="Proteomes" id="UP000639396">
    <property type="component" value="Unassembled WGS sequence"/>
</dbReference>